<evidence type="ECO:0000256" key="12">
    <source>
        <dbReference type="ARBA" id="ARBA00022840"/>
    </source>
</evidence>
<protein>
    <recommendedName>
        <fullName evidence="4">non-specific serine/threonine protein kinase</fullName>
        <ecNumber evidence="4">2.7.11.1</ecNumber>
    </recommendedName>
</protein>
<feature type="domain" description="Protein kinase" evidence="18">
    <location>
        <begin position="13"/>
        <end position="263"/>
    </location>
</feature>
<comment type="subcellular location">
    <subcellularLocation>
        <location evidence="2">Cytoplasm</location>
    </subcellularLocation>
</comment>
<dbReference type="HOGENOM" id="CLU_000288_2_1_1"/>
<organism evidence="19 20">
    <name type="scientific">Dothistroma septosporum (strain NZE10 / CBS 128990)</name>
    <name type="common">Red band needle blight fungus</name>
    <name type="synonym">Mycosphaerella pini</name>
    <dbReference type="NCBI Taxonomy" id="675120"/>
    <lineage>
        <taxon>Eukaryota</taxon>
        <taxon>Fungi</taxon>
        <taxon>Dikarya</taxon>
        <taxon>Ascomycota</taxon>
        <taxon>Pezizomycotina</taxon>
        <taxon>Dothideomycetes</taxon>
        <taxon>Dothideomycetidae</taxon>
        <taxon>Mycosphaerellales</taxon>
        <taxon>Mycosphaerellaceae</taxon>
        <taxon>Dothistroma</taxon>
    </lineage>
</organism>
<keyword evidence="7" id="KW-0597">Phosphoprotein</keyword>
<keyword evidence="6" id="KW-0723">Serine/threonine-protein kinase</keyword>
<evidence type="ECO:0000256" key="10">
    <source>
        <dbReference type="ARBA" id="ARBA00022741"/>
    </source>
</evidence>
<evidence type="ECO:0000256" key="5">
    <source>
        <dbReference type="ARBA" id="ARBA00022490"/>
    </source>
</evidence>
<evidence type="ECO:0000256" key="9">
    <source>
        <dbReference type="ARBA" id="ARBA00022723"/>
    </source>
</evidence>
<dbReference type="Gene3D" id="1.10.510.10">
    <property type="entry name" value="Transferase(Phosphotransferase) domain 1"/>
    <property type="match status" value="1"/>
</dbReference>
<dbReference type="FunFam" id="3.30.200.20:FF:000488">
    <property type="entry name" value="Related to severin kinase"/>
    <property type="match status" value="1"/>
</dbReference>
<dbReference type="Gene3D" id="3.30.200.20">
    <property type="entry name" value="Phosphorylase Kinase, domain 1"/>
    <property type="match status" value="1"/>
</dbReference>
<keyword evidence="8" id="KW-0808">Transferase</keyword>
<evidence type="ECO:0000256" key="4">
    <source>
        <dbReference type="ARBA" id="ARBA00012513"/>
    </source>
</evidence>
<dbReference type="STRING" id="675120.M2WL30"/>
<evidence type="ECO:0000256" key="1">
    <source>
        <dbReference type="ARBA" id="ARBA00001946"/>
    </source>
</evidence>
<name>M2WL30_DOTSN</name>
<evidence type="ECO:0000256" key="14">
    <source>
        <dbReference type="ARBA" id="ARBA00047899"/>
    </source>
</evidence>
<comment type="similarity">
    <text evidence="3">Belongs to the protein kinase superfamily. STE Ser/Thr protein kinase family. STE20 subfamily.</text>
</comment>
<dbReference type="AlphaFoldDB" id="M2WL30"/>
<evidence type="ECO:0000256" key="13">
    <source>
        <dbReference type="ARBA" id="ARBA00022842"/>
    </source>
</evidence>
<feature type="binding site" evidence="16">
    <location>
        <position position="42"/>
    </location>
    <ligand>
        <name>ATP</name>
        <dbReference type="ChEBI" id="CHEBI:30616"/>
    </ligand>
</feature>
<keyword evidence="10 16" id="KW-0547">Nucleotide-binding</keyword>
<keyword evidence="20" id="KW-1185">Reference proteome</keyword>
<reference evidence="19 20" key="2">
    <citation type="journal article" date="2012" name="PLoS Pathog.">
        <title>Diverse lifestyles and strategies of plant pathogenesis encoded in the genomes of eighteen Dothideomycetes fungi.</title>
        <authorList>
            <person name="Ohm R.A."/>
            <person name="Feau N."/>
            <person name="Henrissat B."/>
            <person name="Schoch C.L."/>
            <person name="Horwitz B.A."/>
            <person name="Barry K.W."/>
            <person name="Condon B.J."/>
            <person name="Copeland A.C."/>
            <person name="Dhillon B."/>
            <person name="Glaser F."/>
            <person name="Hesse C.N."/>
            <person name="Kosti I."/>
            <person name="LaButti K."/>
            <person name="Lindquist E.A."/>
            <person name="Lucas S."/>
            <person name="Salamov A.A."/>
            <person name="Bradshaw R.E."/>
            <person name="Ciuffetti L."/>
            <person name="Hamelin R.C."/>
            <person name="Kema G.H.J."/>
            <person name="Lawrence C."/>
            <person name="Scott J.A."/>
            <person name="Spatafora J.W."/>
            <person name="Turgeon B.G."/>
            <person name="de Wit P.J.G.M."/>
            <person name="Zhong S."/>
            <person name="Goodwin S.B."/>
            <person name="Grigoriev I.V."/>
        </authorList>
    </citation>
    <scope>NUCLEOTIDE SEQUENCE [LARGE SCALE GENOMIC DNA]</scope>
    <source>
        <strain evidence="20">NZE10 / CBS 128990</strain>
    </source>
</reference>
<dbReference type="InterPro" id="IPR011009">
    <property type="entry name" value="Kinase-like_dom_sf"/>
</dbReference>
<keyword evidence="11" id="KW-0418">Kinase</keyword>
<keyword evidence="12 16" id="KW-0067">ATP-binding</keyword>
<dbReference type="InterPro" id="IPR050629">
    <property type="entry name" value="STE20/SPS1-PAK"/>
</dbReference>
<dbReference type="PROSITE" id="PS00107">
    <property type="entry name" value="PROTEIN_KINASE_ATP"/>
    <property type="match status" value="1"/>
</dbReference>
<dbReference type="OMA" id="DWWSVAS"/>
<comment type="catalytic activity">
    <reaction evidence="15">
        <text>L-seryl-[protein] + ATP = O-phospho-L-seryl-[protein] + ADP + H(+)</text>
        <dbReference type="Rhea" id="RHEA:17989"/>
        <dbReference type="Rhea" id="RHEA-COMP:9863"/>
        <dbReference type="Rhea" id="RHEA-COMP:11604"/>
        <dbReference type="ChEBI" id="CHEBI:15378"/>
        <dbReference type="ChEBI" id="CHEBI:29999"/>
        <dbReference type="ChEBI" id="CHEBI:30616"/>
        <dbReference type="ChEBI" id="CHEBI:83421"/>
        <dbReference type="ChEBI" id="CHEBI:456216"/>
        <dbReference type="EC" id="2.7.11.1"/>
    </reaction>
</comment>
<dbReference type="GO" id="GO:0046872">
    <property type="term" value="F:metal ion binding"/>
    <property type="evidence" value="ECO:0007669"/>
    <property type="project" value="UniProtKB-KW"/>
</dbReference>
<gene>
    <name evidence="19" type="ORF">DOTSEDRAFT_66623</name>
</gene>
<dbReference type="SUPFAM" id="SSF56112">
    <property type="entry name" value="Protein kinase-like (PK-like)"/>
    <property type="match status" value="1"/>
</dbReference>
<feature type="compositionally biased region" description="Polar residues" evidence="17">
    <location>
        <begin position="336"/>
        <end position="350"/>
    </location>
</feature>
<dbReference type="InterPro" id="IPR000719">
    <property type="entry name" value="Prot_kinase_dom"/>
</dbReference>
<dbReference type="PROSITE" id="PS50011">
    <property type="entry name" value="PROTEIN_KINASE_DOM"/>
    <property type="match status" value="1"/>
</dbReference>
<dbReference type="eggNOG" id="KOG0201">
    <property type="taxonomic scope" value="Eukaryota"/>
</dbReference>
<evidence type="ECO:0000256" key="8">
    <source>
        <dbReference type="ARBA" id="ARBA00022679"/>
    </source>
</evidence>
<dbReference type="CDD" id="cd06609">
    <property type="entry name" value="STKc_MST3_like"/>
    <property type="match status" value="1"/>
</dbReference>
<dbReference type="FunFam" id="1.10.510.10:FF:000411">
    <property type="entry name" value="Probable Ste20-like kinase Don3"/>
    <property type="match status" value="1"/>
</dbReference>
<accession>M2WL30</accession>
<feature type="compositionally biased region" description="Gly residues" evidence="17">
    <location>
        <begin position="373"/>
        <end position="382"/>
    </location>
</feature>
<dbReference type="SMART" id="SM00220">
    <property type="entry name" value="S_TKc"/>
    <property type="match status" value="1"/>
</dbReference>
<dbReference type="GO" id="GO:0004674">
    <property type="term" value="F:protein serine/threonine kinase activity"/>
    <property type="evidence" value="ECO:0007669"/>
    <property type="project" value="UniProtKB-KW"/>
</dbReference>
<evidence type="ECO:0000259" key="18">
    <source>
        <dbReference type="PROSITE" id="PS50011"/>
    </source>
</evidence>
<sequence length="580" mass="63635">MADTLSADPETLYTKQACIGGGSFGKVYKGVDKRTGQSVAIKIIDVENADDEVDDIIQEISILSGLHSPYVTQYHGSYLKGSDLWIIMEWCQGGSCADMLKPGVIPEDYISIIVKELLLGLEYLHNDGKLHRDIKAANILLGATGQVKLADFGVSGQLTATMTKKNTFVGTPFWMAPEVIKQSGYDHKADIWSLGITALELALGEPPYSDIHPMKVLFLIPKNPAPLLEGNFSKDFKDFVFRCLRKEPRERPSARELLKHPWIRRAKRSAYLTELIERHERWQATHRGDKEDDEADYRGDVQARDTDEEDLWDFGTVRPAARRAPPGPGLRIMNESGMNSRSSHVSTSQAKRFGSSKENGAGGEENVPQDTVRGGGEGGGGSSMLPPPLPKTPSPTKRNAPLPSPGMAAKTPPPISPVRKPLAAQTPPPTPRADEVAPSPKPPATPQTPRLLNDDFLQQSIANPQPQPQPQPQETEEQPITALTSVVTPALEAALHRRNYQLSLLQKQQARGGGELSAEDLQFKIQAHEQIRKCMGKVSRLFKEIDHWDNVAPVGMGDGVEGLLEGFLEEVLCRVEAEDA</sequence>
<feature type="region of interest" description="Disordered" evidence="17">
    <location>
        <begin position="286"/>
        <end position="451"/>
    </location>
</feature>
<dbReference type="PANTHER" id="PTHR48012">
    <property type="entry name" value="STERILE20-LIKE KINASE, ISOFORM B-RELATED"/>
    <property type="match status" value="1"/>
</dbReference>
<evidence type="ECO:0000256" key="11">
    <source>
        <dbReference type="ARBA" id="ARBA00022777"/>
    </source>
</evidence>
<dbReference type="GO" id="GO:0005524">
    <property type="term" value="F:ATP binding"/>
    <property type="evidence" value="ECO:0007669"/>
    <property type="project" value="UniProtKB-UniRule"/>
</dbReference>
<keyword evidence="13" id="KW-0460">Magnesium</keyword>
<comment type="catalytic activity">
    <reaction evidence="14">
        <text>L-threonyl-[protein] + ATP = O-phospho-L-threonyl-[protein] + ADP + H(+)</text>
        <dbReference type="Rhea" id="RHEA:46608"/>
        <dbReference type="Rhea" id="RHEA-COMP:11060"/>
        <dbReference type="Rhea" id="RHEA-COMP:11605"/>
        <dbReference type="ChEBI" id="CHEBI:15378"/>
        <dbReference type="ChEBI" id="CHEBI:30013"/>
        <dbReference type="ChEBI" id="CHEBI:30616"/>
        <dbReference type="ChEBI" id="CHEBI:61977"/>
        <dbReference type="ChEBI" id="CHEBI:456216"/>
        <dbReference type="EC" id="2.7.11.1"/>
    </reaction>
</comment>
<evidence type="ECO:0000256" key="6">
    <source>
        <dbReference type="ARBA" id="ARBA00022527"/>
    </source>
</evidence>
<proteinExistence type="inferred from homology"/>
<evidence type="ECO:0000256" key="3">
    <source>
        <dbReference type="ARBA" id="ARBA00008874"/>
    </source>
</evidence>
<evidence type="ECO:0000313" key="19">
    <source>
        <dbReference type="EMBL" id="EME39683.1"/>
    </source>
</evidence>
<evidence type="ECO:0000256" key="2">
    <source>
        <dbReference type="ARBA" id="ARBA00004496"/>
    </source>
</evidence>
<dbReference type="Proteomes" id="UP000016933">
    <property type="component" value="Unassembled WGS sequence"/>
</dbReference>
<feature type="compositionally biased region" description="Basic and acidic residues" evidence="17">
    <location>
        <begin position="286"/>
        <end position="305"/>
    </location>
</feature>
<dbReference type="EC" id="2.7.11.1" evidence="4"/>
<evidence type="ECO:0000313" key="20">
    <source>
        <dbReference type="Proteomes" id="UP000016933"/>
    </source>
</evidence>
<evidence type="ECO:0000256" key="7">
    <source>
        <dbReference type="ARBA" id="ARBA00022553"/>
    </source>
</evidence>
<keyword evidence="9" id="KW-0479">Metal-binding</keyword>
<dbReference type="EMBL" id="KB446545">
    <property type="protein sequence ID" value="EME39683.1"/>
    <property type="molecule type" value="Genomic_DNA"/>
</dbReference>
<dbReference type="GO" id="GO:0005737">
    <property type="term" value="C:cytoplasm"/>
    <property type="evidence" value="ECO:0007669"/>
    <property type="project" value="UniProtKB-SubCell"/>
</dbReference>
<comment type="cofactor">
    <cofactor evidence="1">
        <name>Mg(2+)</name>
        <dbReference type="ChEBI" id="CHEBI:18420"/>
    </cofactor>
</comment>
<dbReference type="Pfam" id="PF00069">
    <property type="entry name" value="Pkinase"/>
    <property type="match status" value="1"/>
</dbReference>
<dbReference type="InterPro" id="IPR017441">
    <property type="entry name" value="Protein_kinase_ATP_BS"/>
</dbReference>
<evidence type="ECO:0000256" key="17">
    <source>
        <dbReference type="SAM" id="MobiDB-lite"/>
    </source>
</evidence>
<reference evidence="20" key="1">
    <citation type="journal article" date="2012" name="PLoS Genet.">
        <title>The genomes of the fungal plant pathogens Cladosporium fulvum and Dothistroma septosporum reveal adaptation to different hosts and lifestyles but also signatures of common ancestry.</title>
        <authorList>
            <person name="de Wit P.J.G.M."/>
            <person name="van der Burgt A."/>
            <person name="Oekmen B."/>
            <person name="Stergiopoulos I."/>
            <person name="Abd-Elsalam K.A."/>
            <person name="Aerts A.L."/>
            <person name="Bahkali A.H."/>
            <person name="Beenen H.G."/>
            <person name="Chettri P."/>
            <person name="Cox M.P."/>
            <person name="Datema E."/>
            <person name="de Vries R.P."/>
            <person name="Dhillon B."/>
            <person name="Ganley A.R."/>
            <person name="Griffiths S.A."/>
            <person name="Guo Y."/>
            <person name="Hamelin R.C."/>
            <person name="Henrissat B."/>
            <person name="Kabir M.S."/>
            <person name="Jashni M.K."/>
            <person name="Kema G."/>
            <person name="Klaubauf S."/>
            <person name="Lapidus A."/>
            <person name="Levasseur A."/>
            <person name="Lindquist E."/>
            <person name="Mehrabi R."/>
            <person name="Ohm R.A."/>
            <person name="Owen T.J."/>
            <person name="Salamov A."/>
            <person name="Schwelm A."/>
            <person name="Schijlen E."/>
            <person name="Sun H."/>
            <person name="van den Burg H.A."/>
            <person name="van Ham R.C.H.J."/>
            <person name="Zhang S."/>
            <person name="Goodwin S.B."/>
            <person name="Grigoriev I.V."/>
            <person name="Collemare J."/>
            <person name="Bradshaw R.E."/>
        </authorList>
    </citation>
    <scope>NUCLEOTIDE SEQUENCE [LARGE SCALE GENOMIC DNA]</scope>
    <source>
        <strain evidence="20">NZE10 / CBS 128990</strain>
    </source>
</reference>
<evidence type="ECO:0000256" key="16">
    <source>
        <dbReference type="PROSITE-ProRule" id="PRU10141"/>
    </source>
</evidence>
<keyword evidence="5" id="KW-0963">Cytoplasm</keyword>
<evidence type="ECO:0000256" key="15">
    <source>
        <dbReference type="ARBA" id="ARBA00048679"/>
    </source>
</evidence>
<dbReference type="OrthoDB" id="248923at2759"/>
<dbReference type="PANTHER" id="PTHR48012:SF10">
    <property type="entry name" value="FI20177P1"/>
    <property type="match status" value="1"/>
</dbReference>